<dbReference type="EMBL" id="JAPFFF010000407">
    <property type="protein sequence ID" value="KAK8834447.1"/>
    <property type="molecule type" value="Genomic_DNA"/>
</dbReference>
<name>A0ABR2GLI2_9EUKA</name>
<evidence type="ECO:0008006" key="6">
    <source>
        <dbReference type="Google" id="ProtNLM"/>
    </source>
</evidence>
<protein>
    <recommendedName>
        <fullName evidence="6">Signal sequence receptor subunit alpha</fullName>
    </recommendedName>
</protein>
<keyword evidence="5" id="KW-1185">Reference proteome</keyword>
<evidence type="ECO:0000256" key="1">
    <source>
        <dbReference type="SAM" id="MobiDB-lite"/>
    </source>
</evidence>
<dbReference type="EMBL" id="JAPFFF010000058">
    <property type="protein sequence ID" value="KAK8837769.1"/>
    <property type="molecule type" value="Genomic_DNA"/>
</dbReference>
<evidence type="ECO:0000313" key="5">
    <source>
        <dbReference type="Proteomes" id="UP001470230"/>
    </source>
</evidence>
<keyword evidence="2" id="KW-0472">Membrane</keyword>
<feature type="transmembrane region" description="Helical" evidence="2">
    <location>
        <begin position="162"/>
        <end position="180"/>
    </location>
</feature>
<accession>A0ABR2GLI2</accession>
<dbReference type="Proteomes" id="UP001470230">
    <property type="component" value="Unassembled WGS sequence"/>
</dbReference>
<evidence type="ECO:0000313" key="4">
    <source>
        <dbReference type="EMBL" id="KAK8837769.1"/>
    </source>
</evidence>
<evidence type="ECO:0000256" key="2">
    <source>
        <dbReference type="SAM" id="Phobius"/>
    </source>
</evidence>
<proteinExistence type="predicted"/>
<sequence length="236" mass="26225">MFFYFILALVLSEEKDGIIGTLGEFLPFAPKSKIDGRGILIDYPENKIPLQRFIRFISSFAVTGEETYGLQNVFGYVTPEEGGSDYRVNVTSYGMSGRLSNEDQPSFLFQCELVSQLEPGHGNLELWGKLTNEQGVNLSILLFNESVEFYEEVNLHDQIASAVLYVFFVGVVGGILYFIFSKDKAKETKPVSKKKSVQDYAQIHSSDRSRSPSRSSSPGSKRKDSPSAGKTTAGKK</sequence>
<reference evidence="3 5" key="1">
    <citation type="submission" date="2024-04" db="EMBL/GenBank/DDBJ databases">
        <title>Tritrichomonas musculus Genome.</title>
        <authorList>
            <person name="Alves-Ferreira E."/>
            <person name="Grigg M."/>
            <person name="Lorenzi H."/>
            <person name="Galac M."/>
        </authorList>
    </citation>
    <scope>NUCLEOTIDE SEQUENCE [LARGE SCALE GENOMIC DNA]</scope>
    <source>
        <strain evidence="3 5">EAF2021</strain>
    </source>
</reference>
<evidence type="ECO:0000313" key="3">
    <source>
        <dbReference type="EMBL" id="KAK8834447.1"/>
    </source>
</evidence>
<comment type="caution">
    <text evidence="3">The sequence shown here is derived from an EMBL/GenBank/DDBJ whole genome shotgun (WGS) entry which is preliminary data.</text>
</comment>
<feature type="region of interest" description="Disordered" evidence="1">
    <location>
        <begin position="186"/>
        <end position="236"/>
    </location>
</feature>
<keyword evidence="2" id="KW-1133">Transmembrane helix</keyword>
<organism evidence="3 5">
    <name type="scientific">Tritrichomonas musculus</name>
    <dbReference type="NCBI Taxonomy" id="1915356"/>
    <lineage>
        <taxon>Eukaryota</taxon>
        <taxon>Metamonada</taxon>
        <taxon>Parabasalia</taxon>
        <taxon>Tritrichomonadida</taxon>
        <taxon>Tritrichomonadidae</taxon>
        <taxon>Tritrichomonas</taxon>
    </lineage>
</organism>
<gene>
    <name evidence="3" type="ORF">M9Y10_030588</name>
    <name evidence="4" type="ORF">M9Y10_036307</name>
</gene>
<keyword evidence="2" id="KW-0812">Transmembrane</keyword>